<dbReference type="GO" id="GO:0005886">
    <property type="term" value="C:plasma membrane"/>
    <property type="evidence" value="ECO:0007669"/>
    <property type="project" value="UniProtKB-SubCell"/>
</dbReference>
<dbReference type="PANTHER" id="PTHR43163">
    <property type="entry name" value="DIPEPTIDE TRANSPORT SYSTEM PERMEASE PROTEIN DPPB-RELATED"/>
    <property type="match status" value="1"/>
</dbReference>
<comment type="similarity">
    <text evidence="7">Belongs to the binding-protein-dependent transport system permease family.</text>
</comment>
<dbReference type="PROSITE" id="PS50928">
    <property type="entry name" value="ABC_TM1"/>
    <property type="match status" value="1"/>
</dbReference>
<evidence type="ECO:0000259" key="8">
    <source>
        <dbReference type="PROSITE" id="PS50928"/>
    </source>
</evidence>
<proteinExistence type="inferred from homology"/>
<evidence type="ECO:0000313" key="10">
    <source>
        <dbReference type="Proteomes" id="UP000318093"/>
    </source>
</evidence>
<dbReference type="SUPFAM" id="SSF161098">
    <property type="entry name" value="MetI-like"/>
    <property type="match status" value="1"/>
</dbReference>
<dbReference type="InterPro" id="IPR035906">
    <property type="entry name" value="MetI-like_sf"/>
</dbReference>
<dbReference type="PANTHER" id="PTHR43163:SF6">
    <property type="entry name" value="DIPEPTIDE TRANSPORT SYSTEM PERMEASE PROTEIN DPPB-RELATED"/>
    <property type="match status" value="1"/>
</dbReference>
<feature type="transmembrane region" description="Helical" evidence="7">
    <location>
        <begin position="12"/>
        <end position="30"/>
    </location>
</feature>
<keyword evidence="2 7" id="KW-0813">Transport</keyword>
<dbReference type="InterPro" id="IPR045621">
    <property type="entry name" value="BPD_transp_1_N"/>
</dbReference>
<keyword evidence="4 7" id="KW-0812">Transmembrane</keyword>
<dbReference type="Pfam" id="PF19300">
    <property type="entry name" value="BPD_transp_1_N"/>
    <property type="match status" value="1"/>
</dbReference>
<evidence type="ECO:0000256" key="7">
    <source>
        <dbReference type="RuleBase" id="RU363032"/>
    </source>
</evidence>
<evidence type="ECO:0000256" key="1">
    <source>
        <dbReference type="ARBA" id="ARBA00004651"/>
    </source>
</evidence>
<name>A0A537J5I5_9BACT</name>
<dbReference type="GO" id="GO:0071916">
    <property type="term" value="F:dipeptide transmembrane transporter activity"/>
    <property type="evidence" value="ECO:0007669"/>
    <property type="project" value="TreeGrafter"/>
</dbReference>
<dbReference type="Pfam" id="PF00528">
    <property type="entry name" value="BPD_transp_1"/>
    <property type="match status" value="1"/>
</dbReference>
<evidence type="ECO:0000256" key="6">
    <source>
        <dbReference type="ARBA" id="ARBA00023136"/>
    </source>
</evidence>
<evidence type="ECO:0000256" key="5">
    <source>
        <dbReference type="ARBA" id="ARBA00022989"/>
    </source>
</evidence>
<dbReference type="Proteomes" id="UP000318093">
    <property type="component" value="Unassembled WGS sequence"/>
</dbReference>
<sequence>MTRYLIWRGLSVIPTLIGITILVFLVTYFIPGDPARVLAGAEAPPEVVAGLRHQWGLDRPVHVRYGFWMANIARGNLGESYFSHQTVLQLVRRAFPVTFELAMLSLLVALLIAVPSGIVSAVRPRSWFDLGATAAGFVGLSVPGFWLGIMLIYLFAVELRWLPAGGFAPLAGGLAHNLRSMILPAIALGTFASTQLMRYLRAGMLDVLNADYIRTARAKGLAAAMVLVRHAMRNALIPFMTVLGVQMGYLLGGTVITESVFALPGMGRLVLNAILNRDYQVATGIILLIATSFVLLNLAVDLLYPVLDPRVRLGRSTGWE</sequence>
<reference evidence="9 10" key="1">
    <citation type="journal article" date="2019" name="Nat. Microbiol.">
        <title>Mediterranean grassland soil C-N compound turnover is dependent on rainfall and depth, and is mediated by genomically divergent microorganisms.</title>
        <authorList>
            <person name="Diamond S."/>
            <person name="Andeer P.F."/>
            <person name="Li Z."/>
            <person name="Crits-Christoph A."/>
            <person name="Burstein D."/>
            <person name="Anantharaman K."/>
            <person name="Lane K.R."/>
            <person name="Thomas B.C."/>
            <person name="Pan C."/>
            <person name="Northen T.R."/>
            <person name="Banfield J.F."/>
        </authorList>
    </citation>
    <scope>NUCLEOTIDE SEQUENCE [LARGE SCALE GENOMIC DNA]</scope>
    <source>
        <strain evidence="9">NP_6</strain>
    </source>
</reference>
<keyword evidence="6 7" id="KW-0472">Membrane</keyword>
<comment type="caution">
    <text evidence="9">The sequence shown here is derived from an EMBL/GenBank/DDBJ whole genome shotgun (WGS) entry which is preliminary data.</text>
</comment>
<feature type="domain" description="ABC transmembrane type-1" evidence="8">
    <location>
        <begin position="95"/>
        <end position="304"/>
    </location>
</feature>
<evidence type="ECO:0000256" key="4">
    <source>
        <dbReference type="ARBA" id="ARBA00022692"/>
    </source>
</evidence>
<evidence type="ECO:0000313" key="9">
    <source>
        <dbReference type="EMBL" id="TMI78612.1"/>
    </source>
</evidence>
<organism evidence="9 10">
    <name type="scientific">Candidatus Segetimicrobium genomatis</name>
    <dbReference type="NCBI Taxonomy" id="2569760"/>
    <lineage>
        <taxon>Bacteria</taxon>
        <taxon>Bacillati</taxon>
        <taxon>Candidatus Sysuimicrobiota</taxon>
        <taxon>Candidatus Sysuimicrobiia</taxon>
        <taxon>Candidatus Sysuimicrobiales</taxon>
        <taxon>Candidatus Segetimicrobiaceae</taxon>
        <taxon>Candidatus Segetimicrobium</taxon>
    </lineage>
</organism>
<dbReference type="CDD" id="cd06261">
    <property type="entry name" value="TM_PBP2"/>
    <property type="match status" value="1"/>
</dbReference>
<feature type="transmembrane region" description="Helical" evidence="7">
    <location>
        <begin position="176"/>
        <end position="194"/>
    </location>
</feature>
<protein>
    <submittedName>
        <fullName evidence="9">ABC transporter permease</fullName>
    </submittedName>
</protein>
<keyword evidence="3" id="KW-1003">Cell membrane</keyword>
<dbReference type="Gene3D" id="1.10.3720.10">
    <property type="entry name" value="MetI-like"/>
    <property type="match status" value="1"/>
</dbReference>
<feature type="transmembrane region" description="Helical" evidence="7">
    <location>
        <begin position="235"/>
        <end position="261"/>
    </location>
</feature>
<dbReference type="AlphaFoldDB" id="A0A537J5I5"/>
<evidence type="ECO:0000256" key="3">
    <source>
        <dbReference type="ARBA" id="ARBA00022475"/>
    </source>
</evidence>
<comment type="subcellular location">
    <subcellularLocation>
        <location evidence="1 7">Cell membrane</location>
        <topology evidence="1 7">Multi-pass membrane protein</topology>
    </subcellularLocation>
</comment>
<dbReference type="InterPro" id="IPR000515">
    <property type="entry name" value="MetI-like"/>
</dbReference>
<feature type="transmembrane region" description="Helical" evidence="7">
    <location>
        <begin position="134"/>
        <end position="156"/>
    </location>
</feature>
<feature type="transmembrane region" description="Helical" evidence="7">
    <location>
        <begin position="281"/>
        <end position="307"/>
    </location>
</feature>
<gene>
    <name evidence="9" type="ORF">E6H03_11760</name>
</gene>
<evidence type="ECO:0000256" key="2">
    <source>
        <dbReference type="ARBA" id="ARBA00022448"/>
    </source>
</evidence>
<feature type="transmembrane region" description="Helical" evidence="7">
    <location>
        <begin position="101"/>
        <end position="122"/>
    </location>
</feature>
<dbReference type="EMBL" id="VBAN01000402">
    <property type="protein sequence ID" value="TMI78612.1"/>
    <property type="molecule type" value="Genomic_DNA"/>
</dbReference>
<keyword evidence="5 7" id="KW-1133">Transmembrane helix</keyword>
<accession>A0A537J5I5</accession>